<dbReference type="EnsemblMetazoa" id="tetur25g01810.1">
    <property type="protein sequence ID" value="tetur25g01810.1"/>
    <property type="gene ID" value="tetur25g01810"/>
</dbReference>
<accession>T1KXB7</accession>
<protein>
    <submittedName>
        <fullName evidence="2">Uncharacterized protein</fullName>
    </submittedName>
</protein>
<name>T1KXB7_TETUR</name>
<dbReference type="HOGENOM" id="CLU_2725455_0_0_1"/>
<reference evidence="2" key="2">
    <citation type="submission" date="2015-06" db="UniProtKB">
        <authorList>
            <consortium name="EnsemblMetazoa"/>
        </authorList>
    </citation>
    <scope>IDENTIFICATION</scope>
</reference>
<dbReference type="EMBL" id="CAEY01000677">
    <property type="status" value="NOT_ANNOTATED_CDS"/>
    <property type="molecule type" value="Genomic_DNA"/>
</dbReference>
<evidence type="ECO:0000313" key="2">
    <source>
        <dbReference type="EnsemblMetazoa" id="tetur25g01810.1"/>
    </source>
</evidence>
<dbReference type="AlphaFoldDB" id="T1KXB7"/>
<feature type="chain" id="PRO_5009723973" evidence="1">
    <location>
        <begin position="27"/>
        <end position="86"/>
    </location>
</feature>
<proteinExistence type="predicted"/>
<feature type="signal peptide" evidence="1">
    <location>
        <begin position="1"/>
        <end position="26"/>
    </location>
</feature>
<dbReference type="EnsemblMetazoa" id="tetur25g01800.1">
    <property type="protein sequence ID" value="tetur25g01800.1"/>
    <property type="gene ID" value="tetur25g01800"/>
</dbReference>
<organism evidence="2 3">
    <name type="scientific">Tetranychus urticae</name>
    <name type="common">Two-spotted spider mite</name>
    <dbReference type="NCBI Taxonomy" id="32264"/>
    <lineage>
        <taxon>Eukaryota</taxon>
        <taxon>Metazoa</taxon>
        <taxon>Ecdysozoa</taxon>
        <taxon>Arthropoda</taxon>
        <taxon>Chelicerata</taxon>
        <taxon>Arachnida</taxon>
        <taxon>Acari</taxon>
        <taxon>Acariformes</taxon>
        <taxon>Trombidiformes</taxon>
        <taxon>Prostigmata</taxon>
        <taxon>Eleutherengona</taxon>
        <taxon>Raphignathae</taxon>
        <taxon>Tetranychoidea</taxon>
        <taxon>Tetranychidae</taxon>
        <taxon>Tetranychus</taxon>
    </lineage>
</organism>
<dbReference type="Proteomes" id="UP000015104">
    <property type="component" value="Unassembled WGS sequence"/>
</dbReference>
<evidence type="ECO:0000256" key="1">
    <source>
        <dbReference type="SAM" id="SignalP"/>
    </source>
</evidence>
<keyword evidence="3" id="KW-1185">Reference proteome</keyword>
<evidence type="ECO:0000313" key="3">
    <source>
        <dbReference type="Proteomes" id="UP000015104"/>
    </source>
</evidence>
<sequence>MNSQSIKAIFAFIFAVILAFSANVEANRGGKGGSIIILGGQNQGHGYIPYPVMMGGWGCGHSSHGHGGLGHSSFDFGSHGLGGFKR</sequence>
<reference evidence="3" key="1">
    <citation type="submission" date="2011-08" db="EMBL/GenBank/DDBJ databases">
        <authorList>
            <person name="Rombauts S."/>
        </authorList>
    </citation>
    <scope>NUCLEOTIDE SEQUENCE</scope>
    <source>
        <strain evidence="3">London</strain>
    </source>
</reference>
<keyword evidence="1" id="KW-0732">Signal</keyword>